<evidence type="ECO:0000313" key="2">
    <source>
        <dbReference type="WBParaSite" id="PSAMB.scaffold1765size28016.g14886.t1"/>
    </source>
</evidence>
<keyword evidence="1" id="KW-1185">Reference proteome</keyword>
<name>A0A914VBW9_9BILA</name>
<evidence type="ECO:0000313" key="1">
    <source>
        <dbReference type="Proteomes" id="UP000887566"/>
    </source>
</evidence>
<accession>A0A914VBW9</accession>
<reference evidence="2" key="1">
    <citation type="submission" date="2022-11" db="UniProtKB">
        <authorList>
            <consortium name="WormBaseParasite"/>
        </authorList>
    </citation>
    <scope>IDENTIFICATION</scope>
</reference>
<sequence>MYGGRQRRTQSLLSPHSRRPSVQLLQSIGISNKDYRYLHDLDEQQDDAEEHWHRRLAGVIRRSCAPILDCNRAPRRSSHHERRCSSSASIRGVVDARALSCPSRQHTPDPRGVTAAAEDDDALFSLRRRLILGCRRRPSRSISAASRRAVLSAALCFSASLSSSSEERVDSAVNRRCVSFRTTLPLIDLGLSPYIGCKTYRSWLIVAEENKQRPTDIQWCARIVCLGAWSSSRRLPGWLRRPARRTVRPTVRPLSDHCAARRRRRALHLFMSQRRRRYPPASDCAL</sequence>
<organism evidence="1 2">
    <name type="scientific">Plectus sambesii</name>
    <dbReference type="NCBI Taxonomy" id="2011161"/>
    <lineage>
        <taxon>Eukaryota</taxon>
        <taxon>Metazoa</taxon>
        <taxon>Ecdysozoa</taxon>
        <taxon>Nematoda</taxon>
        <taxon>Chromadorea</taxon>
        <taxon>Plectida</taxon>
        <taxon>Plectina</taxon>
        <taxon>Plectoidea</taxon>
        <taxon>Plectidae</taxon>
        <taxon>Plectus</taxon>
    </lineage>
</organism>
<dbReference type="AlphaFoldDB" id="A0A914VBW9"/>
<proteinExistence type="predicted"/>
<protein>
    <submittedName>
        <fullName evidence="2">Uncharacterized protein</fullName>
    </submittedName>
</protein>
<dbReference type="WBParaSite" id="PSAMB.scaffold1765size28016.g14886.t1">
    <property type="protein sequence ID" value="PSAMB.scaffold1765size28016.g14886.t1"/>
    <property type="gene ID" value="PSAMB.scaffold1765size28016.g14886"/>
</dbReference>
<dbReference type="Proteomes" id="UP000887566">
    <property type="component" value="Unplaced"/>
</dbReference>